<feature type="transmembrane region" description="Helical" evidence="1">
    <location>
        <begin position="186"/>
        <end position="207"/>
    </location>
</feature>
<dbReference type="EMBL" id="JAGIQL010000026">
    <property type="protein sequence ID" value="MBP0457699.1"/>
    <property type="molecule type" value="Genomic_DNA"/>
</dbReference>
<feature type="transmembrane region" description="Helical" evidence="1">
    <location>
        <begin position="72"/>
        <end position="95"/>
    </location>
</feature>
<keyword evidence="3" id="KW-1185">Reference proteome</keyword>
<comment type="caution">
    <text evidence="2">The sequence shown here is derived from an EMBL/GenBank/DDBJ whole genome shotgun (WGS) entry which is preliminary data.</text>
</comment>
<evidence type="ECO:0000313" key="3">
    <source>
        <dbReference type="Proteomes" id="UP000670475"/>
    </source>
</evidence>
<feature type="transmembrane region" description="Helical" evidence="1">
    <location>
        <begin position="39"/>
        <end position="60"/>
    </location>
</feature>
<sequence length="272" mass="28444">MNPDTDVRGYVSPIEVRRAHLGDAILAEWTKMRSVRSTMWTLGALVVVVLGVGTVIPWAVRTDAPGPQGDPPLAYGFFGVLLGTVCVITLGALSFSSEFGTGLIRTTLTACPSRARVLAAKTAVYFCLVFALTLVLTVIAGIFEVVIINSPNPGPTVWAPATVGVSVYMALLGVLSLAVGAMVRHAAGAVTAMLGIVLLPLVVAMFLPRPLSGVRSVLLNYSIPSQLVSFYGAFGGFANGSQPSGWVSLWILLGVVALAMAGAYVALDRRDV</sequence>
<feature type="transmembrane region" description="Helical" evidence="1">
    <location>
        <begin position="123"/>
        <end position="146"/>
    </location>
</feature>
<gene>
    <name evidence="2" type="ORF">JFN87_09325</name>
</gene>
<keyword evidence="1" id="KW-0812">Transmembrane</keyword>
<proteinExistence type="predicted"/>
<dbReference type="Proteomes" id="UP000670475">
    <property type="component" value="Unassembled WGS sequence"/>
</dbReference>
<dbReference type="RefSeq" id="WP_209339465.1">
    <property type="nucleotide sequence ID" value="NZ_JAGIQL010000026.1"/>
</dbReference>
<organism evidence="2 3">
    <name type="scientific">Streptomyces montanisoli</name>
    <dbReference type="NCBI Taxonomy" id="2798581"/>
    <lineage>
        <taxon>Bacteria</taxon>
        <taxon>Bacillati</taxon>
        <taxon>Actinomycetota</taxon>
        <taxon>Actinomycetes</taxon>
        <taxon>Kitasatosporales</taxon>
        <taxon>Streptomycetaceae</taxon>
        <taxon>Streptomyces</taxon>
    </lineage>
</organism>
<keyword evidence="1" id="KW-0472">Membrane</keyword>
<accession>A0A940MAE4</accession>
<protein>
    <submittedName>
        <fullName evidence="2">ABC transporter permease subunit</fullName>
    </submittedName>
</protein>
<dbReference type="AlphaFoldDB" id="A0A940MAE4"/>
<evidence type="ECO:0000313" key="2">
    <source>
        <dbReference type="EMBL" id="MBP0457699.1"/>
    </source>
</evidence>
<reference evidence="2" key="1">
    <citation type="submission" date="2021-03" db="EMBL/GenBank/DDBJ databases">
        <title>Whole genome sequence of Streptomyces bomunensis MMS17-BM035.</title>
        <authorList>
            <person name="Lee J.H."/>
        </authorList>
    </citation>
    <scope>NUCLEOTIDE SEQUENCE</scope>
    <source>
        <strain evidence="2">MMS17-BM035</strain>
    </source>
</reference>
<keyword evidence="1" id="KW-1133">Transmembrane helix</keyword>
<evidence type="ECO:0000256" key="1">
    <source>
        <dbReference type="SAM" id="Phobius"/>
    </source>
</evidence>
<name>A0A940MAE4_9ACTN</name>
<feature type="transmembrane region" description="Helical" evidence="1">
    <location>
        <begin position="158"/>
        <end position="179"/>
    </location>
</feature>
<feature type="transmembrane region" description="Helical" evidence="1">
    <location>
        <begin position="247"/>
        <end position="267"/>
    </location>
</feature>